<dbReference type="Proteomes" id="UP001652581">
    <property type="component" value="Chromosome 2"/>
</dbReference>
<dbReference type="GeneID" id="116278117"/>
<dbReference type="InterPro" id="IPR013935">
    <property type="entry name" value="Trs120_TRAPPC9"/>
</dbReference>
<proteinExistence type="predicted"/>
<protein>
    <submittedName>
        <fullName evidence="2">Trafficking protein particle complex subunit 9-like</fullName>
    </submittedName>
</protein>
<dbReference type="RefSeq" id="XP_072804435.1">
    <property type="nucleotide sequence ID" value="XM_072948334.1"/>
</dbReference>
<gene>
    <name evidence="2" type="primary">LOC116278117</name>
</gene>
<dbReference type="PANTHER" id="PTHR21512:SF5">
    <property type="entry name" value="TRAFFICKING PROTEIN PARTICLE COMPLEX SUBUNIT 9"/>
    <property type="match status" value="1"/>
</dbReference>
<dbReference type="PANTHER" id="PTHR21512">
    <property type="entry name" value="TRAFFICKING PROTEIN PARTICLE COMPLEX SUBUNIT 9"/>
    <property type="match status" value="1"/>
</dbReference>
<accession>A0ABM5C706</accession>
<organism evidence="1 2">
    <name type="scientific">Vicugna pacos</name>
    <name type="common">Alpaca</name>
    <name type="synonym">Lama pacos</name>
    <dbReference type="NCBI Taxonomy" id="30538"/>
    <lineage>
        <taxon>Eukaryota</taxon>
        <taxon>Metazoa</taxon>
        <taxon>Chordata</taxon>
        <taxon>Craniata</taxon>
        <taxon>Vertebrata</taxon>
        <taxon>Euteleostomi</taxon>
        <taxon>Mammalia</taxon>
        <taxon>Eutheria</taxon>
        <taxon>Laurasiatheria</taxon>
        <taxon>Artiodactyla</taxon>
        <taxon>Tylopoda</taxon>
        <taxon>Camelidae</taxon>
        <taxon>Vicugna</taxon>
    </lineage>
</organism>
<evidence type="ECO:0000313" key="2">
    <source>
        <dbReference type="RefSeq" id="XP_072804435.1"/>
    </source>
</evidence>
<reference evidence="2" key="2">
    <citation type="submission" date="2025-08" db="UniProtKB">
        <authorList>
            <consortium name="RefSeq"/>
        </authorList>
    </citation>
    <scope>IDENTIFICATION</scope>
</reference>
<keyword evidence="1" id="KW-1185">Reference proteome</keyword>
<name>A0ABM5C706_VICPA</name>
<evidence type="ECO:0000313" key="1">
    <source>
        <dbReference type="Proteomes" id="UP001652581"/>
    </source>
</evidence>
<sequence>MPHTVTSSVRNELSPLLLQLSARVRMPVTELEACFQAVHVLGIQKRSLGASEFIQNAVYIHLRQMLVAFLPVLQRSEERIQQCSLLSELYELICFHCKSASFKRVASVRRETPGIPEPGRKACSRLLLQTLPG</sequence>
<reference evidence="1" key="1">
    <citation type="submission" date="2025-05" db="UniProtKB">
        <authorList>
            <consortium name="RefSeq"/>
        </authorList>
    </citation>
    <scope>NUCLEOTIDE SEQUENCE [LARGE SCALE GENOMIC DNA]</scope>
</reference>